<reference evidence="1" key="1">
    <citation type="journal article" date="2015" name="Nature">
        <title>Complex archaea that bridge the gap between prokaryotes and eukaryotes.</title>
        <authorList>
            <person name="Spang A."/>
            <person name="Saw J.H."/>
            <person name="Jorgensen S.L."/>
            <person name="Zaremba-Niedzwiedzka K."/>
            <person name="Martijn J."/>
            <person name="Lind A.E."/>
            <person name="van Eijk R."/>
            <person name="Schleper C."/>
            <person name="Guy L."/>
            <person name="Ettema T.J."/>
        </authorList>
    </citation>
    <scope>NUCLEOTIDE SEQUENCE</scope>
</reference>
<dbReference type="AlphaFoldDB" id="A0A0F9E079"/>
<dbReference type="EMBL" id="LAZR01037020">
    <property type="protein sequence ID" value="KKL23311.1"/>
    <property type="molecule type" value="Genomic_DNA"/>
</dbReference>
<proteinExistence type="predicted"/>
<sequence length="341" mass="37961">MRTVGSDITDAIAAGFGNPLLDLDIGGVDYTSRIISYEYHVEPYRGRCVLVLANSDRALESANLQGKTMTLSVGYGTDVEALPTLYVKSWSRISSEGKLVVIIEAEGTWNKLREHKFITTSEAPYFNIPFTSILTIFELIELALNEIGATLTADSSELDGIINTFKPVVTINPLQFESPAAIIYRMLGMTKCYLRDDGGDNFTVIFPQEADAVVLTYTNPKDYVEKTNLLIPNHIVVFCNKAPVPDENGNYWDVEGYTLVTGHARDPDQFTGETYDGNYEEIIEYHIAPFIIVESDATNRAEAILSRYRSENLAGRLVLPFCDPQPELYDRVKILDGRGVS</sequence>
<evidence type="ECO:0000313" key="1">
    <source>
        <dbReference type="EMBL" id="KKL23311.1"/>
    </source>
</evidence>
<accession>A0A0F9E079</accession>
<comment type="caution">
    <text evidence="1">The sequence shown here is derived from an EMBL/GenBank/DDBJ whole genome shotgun (WGS) entry which is preliminary data.</text>
</comment>
<protein>
    <submittedName>
        <fullName evidence="1">Uncharacterized protein</fullName>
    </submittedName>
</protein>
<name>A0A0F9E079_9ZZZZ</name>
<organism evidence="1">
    <name type="scientific">marine sediment metagenome</name>
    <dbReference type="NCBI Taxonomy" id="412755"/>
    <lineage>
        <taxon>unclassified sequences</taxon>
        <taxon>metagenomes</taxon>
        <taxon>ecological metagenomes</taxon>
    </lineage>
</organism>
<gene>
    <name evidence="1" type="ORF">LCGC14_2426630</name>
</gene>